<protein>
    <submittedName>
        <fullName evidence="2">Formylglycine-generating enzyme family protein</fullName>
    </submittedName>
</protein>
<dbReference type="InterPro" id="IPR042095">
    <property type="entry name" value="SUMF_sf"/>
</dbReference>
<dbReference type="RefSeq" id="WP_282220353.1">
    <property type="nucleotide sequence ID" value="NZ_CP118246.1"/>
</dbReference>
<sequence>MSCCAPARGPGDKSAVAVSSLKLDANSVKVTPRVRFAATRSIVGTSKPEIAGDGEGPIRTVTLKAFSLDAHSVTNARFAAFVAATGYVTEAEQFGWSPVFRGLLDGQGVPPPSNTATPWWVKVDGSYWAAPEGPDSSVEARMDHPVVQVSWADAKAFAAWAGGRLPTEAEWEHAARGGLENPKFPWGDEEPDDQTIFCNIWQGAFPHTNTLADGFLGTCPVEAFEPNGMGLYGMAGNVWEWTGDAFKVRSLSREAKVRNANASKTQEKVLKGGSFLCHISYCYRYRIAARSALTADSSASNTGFRLAYDD</sequence>
<gene>
    <name evidence="2" type="ORF">PSQ19_08075</name>
</gene>
<dbReference type="SUPFAM" id="SSF56436">
    <property type="entry name" value="C-type lectin-like"/>
    <property type="match status" value="1"/>
</dbReference>
<dbReference type="InterPro" id="IPR005532">
    <property type="entry name" value="SUMF_dom"/>
</dbReference>
<keyword evidence="3" id="KW-1185">Reference proteome</keyword>
<dbReference type="Proteomes" id="UP001220530">
    <property type="component" value="Chromosome"/>
</dbReference>
<dbReference type="Gene3D" id="3.90.1580.10">
    <property type="entry name" value="paralog of FGE (formylglycine-generating enzyme)"/>
    <property type="match status" value="1"/>
</dbReference>
<dbReference type="PANTHER" id="PTHR23150">
    <property type="entry name" value="SULFATASE MODIFYING FACTOR 1, 2"/>
    <property type="match status" value="1"/>
</dbReference>
<evidence type="ECO:0000313" key="3">
    <source>
        <dbReference type="Proteomes" id="UP001220530"/>
    </source>
</evidence>
<evidence type="ECO:0000313" key="2">
    <source>
        <dbReference type="EMBL" id="WDR03966.1"/>
    </source>
</evidence>
<proteinExistence type="predicted"/>
<dbReference type="EMBL" id="CP118246">
    <property type="protein sequence ID" value="WDR03966.1"/>
    <property type="molecule type" value="Genomic_DNA"/>
</dbReference>
<name>A0ABY7YRL3_9HYPH</name>
<dbReference type="InterPro" id="IPR016187">
    <property type="entry name" value="CTDL_fold"/>
</dbReference>
<accession>A0ABY7YRL3</accession>
<dbReference type="PANTHER" id="PTHR23150:SF19">
    <property type="entry name" value="FORMYLGLYCINE-GENERATING ENZYME"/>
    <property type="match status" value="1"/>
</dbReference>
<feature type="domain" description="Sulfatase-modifying factor enzyme-like" evidence="1">
    <location>
        <begin position="44"/>
        <end position="307"/>
    </location>
</feature>
<dbReference type="Pfam" id="PF03781">
    <property type="entry name" value="FGE-sulfatase"/>
    <property type="match status" value="1"/>
</dbReference>
<organism evidence="2 3">
    <name type="scientific">Devosia algicola</name>
    <dbReference type="NCBI Taxonomy" id="3026418"/>
    <lineage>
        <taxon>Bacteria</taxon>
        <taxon>Pseudomonadati</taxon>
        <taxon>Pseudomonadota</taxon>
        <taxon>Alphaproteobacteria</taxon>
        <taxon>Hyphomicrobiales</taxon>
        <taxon>Devosiaceae</taxon>
        <taxon>Devosia</taxon>
    </lineage>
</organism>
<evidence type="ECO:0000259" key="1">
    <source>
        <dbReference type="Pfam" id="PF03781"/>
    </source>
</evidence>
<reference evidence="2 3" key="1">
    <citation type="submission" date="2023-02" db="EMBL/GenBank/DDBJ databases">
        <title>Devosia algicola sp. nov., isolated from the phycosphere of marine algae.</title>
        <authorList>
            <person name="Kim J.M."/>
            <person name="Lee J.K."/>
            <person name="Choi B.J."/>
            <person name="Bayburt H."/>
            <person name="Jeon C.O."/>
        </authorList>
    </citation>
    <scope>NUCLEOTIDE SEQUENCE [LARGE SCALE GENOMIC DNA]</scope>
    <source>
        <strain evidence="2 3">G20-9</strain>
    </source>
</reference>
<dbReference type="InterPro" id="IPR051043">
    <property type="entry name" value="Sulfatase_Mod_Factor_Kinase"/>
</dbReference>